<feature type="transmembrane region" description="Helical" evidence="8">
    <location>
        <begin position="151"/>
        <end position="169"/>
    </location>
</feature>
<feature type="transmembrane region" description="Helical" evidence="8">
    <location>
        <begin position="352"/>
        <end position="371"/>
    </location>
</feature>
<dbReference type="InterPro" id="IPR000060">
    <property type="entry name" value="BCCT_transptr"/>
</dbReference>
<dbReference type="NCBIfam" id="TIGR00842">
    <property type="entry name" value="bcct"/>
    <property type="match status" value="1"/>
</dbReference>
<evidence type="ECO:0000256" key="1">
    <source>
        <dbReference type="ARBA" id="ARBA00004651"/>
    </source>
</evidence>
<evidence type="ECO:0000313" key="11">
    <source>
        <dbReference type="Proteomes" id="UP000823937"/>
    </source>
</evidence>
<keyword evidence="3" id="KW-0813">Transport</keyword>
<feature type="transmembrane region" description="Helical" evidence="8">
    <location>
        <begin position="56"/>
        <end position="76"/>
    </location>
</feature>
<evidence type="ECO:0000256" key="6">
    <source>
        <dbReference type="ARBA" id="ARBA00022989"/>
    </source>
</evidence>
<evidence type="ECO:0000256" key="3">
    <source>
        <dbReference type="ARBA" id="ARBA00022448"/>
    </source>
</evidence>
<proteinExistence type="inferred from homology"/>
<reference evidence="10" key="2">
    <citation type="submission" date="2021-04" db="EMBL/GenBank/DDBJ databases">
        <authorList>
            <person name="Gilroy R."/>
        </authorList>
    </citation>
    <scope>NUCLEOTIDE SEQUENCE</scope>
    <source>
        <strain evidence="10">CHK169-2315</strain>
    </source>
</reference>
<feature type="transmembrane region" description="Helical" evidence="8">
    <location>
        <begin position="323"/>
        <end position="340"/>
    </location>
</feature>
<evidence type="ECO:0000256" key="2">
    <source>
        <dbReference type="ARBA" id="ARBA00005658"/>
    </source>
</evidence>
<dbReference type="InterPro" id="IPR016137">
    <property type="entry name" value="RGS"/>
</dbReference>
<evidence type="ECO:0000256" key="4">
    <source>
        <dbReference type="ARBA" id="ARBA00022475"/>
    </source>
</evidence>
<dbReference type="AlphaFoldDB" id="A0A9D1TJV5"/>
<dbReference type="GO" id="GO:0022857">
    <property type="term" value="F:transmembrane transporter activity"/>
    <property type="evidence" value="ECO:0007669"/>
    <property type="project" value="InterPro"/>
</dbReference>
<reference evidence="10" key="1">
    <citation type="journal article" date="2021" name="PeerJ">
        <title>Extensive microbial diversity within the chicken gut microbiome revealed by metagenomics and culture.</title>
        <authorList>
            <person name="Gilroy R."/>
            <person name="Ravi A."/>
            <person name="Getino M."/>
            <person name="Pursley I."/>
            <person name="Horton D.L."/>
            <person name="Alikhan N.F."/>
            <person name="Baker D."/>
            <person name="Gharbi K."/>
            <person name="Hall N."/>
            <person name="Watson M."/>
            <person name="Adriaenssens E.M."/>
            <person name="Foster-Nyarko E."/>
            <person name="Jarju S."/>
            <person name="Secka A."/>
            <person name="Antonio M."/>
            <person name="Oren A."/>
            <person name="Chaudhuri R.R."/>
            <person name="La Ragione R."/>
            <person name="Hildebrand F."/>
            <person name="Pallen M.J."/>
        </authorList>
    </citation>
    <scope>NUCLEOTIDE SEQUENCE</scope>
    <source>
        <strain evidence="10">CHK169-2315</strain>
    </source>
</reference>
<feature type="transmembrane region" description="Helical" evidence="8">
    <location>
        <begin position="478"/>
        <end position="501"/>
    </location>
</feature>
<dbReference type="GO" id="GO:0005886">
    <property type="term" value="C:plasma membrane"/>
    <property type="evidence" value="ECO:0007669"/>
    <property type="project" value="UniProtKB-SubCell"/>
</dbReference>
<comment type="subcellular location">
    <subcellularLocation>
        <location evidence="1">Cell membrane</location>
        <topology evidence="1">Multi-pass membrane protein</topology>
    </subcellularLocation>
</comment>
<evidence type="ECO:0000256" key="8">
    <source>
        <dbReference type="SAM" id="Phobius"/>
    </source>
</evidence>
<comment type="caution">
    <text evidence="10">The sequence shown here is derived from an EMBL/GenBank/DDBJ whole genome shotgun (WGS) entry which is preliminary data.</text>
</comment>
<gene>
    <name evidence="10" type="ORF">H9895_07370</name>
</gene>
<keyword evidence="4" id="KW-1003">Cell membrane</keyword>
<feature type="domain" description="RGS" evidence="9">
    <location>
        <begin position="582"/>
        <end position="664"/>
    </location>
</feature>
<feature type="transmembrane region" description="Helical" evidence="8">
    <location>
        <begin position="238"/>
        <end position="256"/>
    </location>
</feature>
<accession>A0A9D1TJV5</accession>
<keyword evidence="5 8" id="KW-0812">Transmembrane</keyword>
<feature type="transmembrane region" description="Helical" evidence="8">
    <location>
        <begin position="407"/>
        <end position="430"/>
    </location>
</feature>
<keyword evidence="7 8" id="KW-0472">Membrane</keyword>
<organism evidence="10 11">
    <name type="scientific">Candidatus Pseudogracilibacillus intestinigallinarum</name>
    <dbReference type="NCBI Taxonomy" id="2838742"/>
    <lineage>
        <taxon>Bacteria</taxon>
        <taxon>Bacillati</taxon>
        <taxon>Bacillota</taxon>
        <taxon>Bacilli</taxon>
        <taxon>Bacillales</taxon>
        <taxon>Bacillaceae</taxon>
        <taxon>Pseudogracilibacillus</taxon>
    </lineage>
</organism>
<sequence>MSTSSDYNNRQSEKKLGAVFYVSTIIIALFVIWGAASPSSLNSVASDALEWMITSFGWFYMLITAFFVLFVIVLAISPFGNIKLGKDDDEPEFSWLSWIGMLFAAGIGVGFVFFGVAEPLLYYNDPPVGIEPGTRDAALAGLRYGAYHWAFHPWAIFSIVGLTLAYVQFRKGKPALISSAFYPFLGNKTDGKIGKTIDILAVLATCTGVATTFGLSAMQMTGGLSYLTPIPNTTSVQLIIIAIVTVCFMISAASGLDKGIKILSNTNIAIAGILMLFIIIFGPTLFIAESFVTTLGGYISNVVPMALTLTPFSESDWLGKNTIFFWAWHIAWAPFMGLFIARISKGRTVRQFISGVLLVPAVIAVLWFSVFGGTALNIEIDGAGGLATIVDSNVELALFAMLEHLPFGLITSTIGIILIFIFFITSADSATYVLSSMTSRGSLAPPMKIKVIWGLLIAGTASILLVSGGGGLDALQTASLIAALPFAIVMIFLIISIFIMFKRDYSLQKRLQTTADREEVKEEFRDEFLEEIKEDAIDALETPSEEQMAKVTDEMKEQFVTTAKEEWYDEVKDEVYDKFKDEAYEEVKDDIYDEVKDKAYDEVKDDVYDKFKDEAYEEVKDDIYDELKDKAYDEVKDDVYEELKDKAYDEVKDDVYEKFKDEAYDEVKDDIFEELKDKAYNEVKDDIFEELKDKAYDEVKDDIFEELKDKAYEEIKDDLYDEMKDDIINDLVRNINDDDNEDRR</sequence>
<feature type="transmembrane region" description="Helical" evidence="8">
    <location>
        <begin position="16"/>
        <end position="36"/>
    </location>
</feature>
<name>A0A9D1TJV5_9BACI</name>
<evidence type="ECO:0000259" key="9">
    <source>
        <dbReference type="PROSITE" id="PS50132"/>
    </source>
</evidence>
<dbReference type="Proteomes" id="UP000823937">
    <property type="component" value="Unassembled WGS sequence"/>
</dbReference>
<dbReference type="PROSITE" id="PS50132">
    <property type="entry name" value="RGS"/>
    <property type="match status" value="1"/>
</dbReference>
<dbReference type="PANTHER" id="PTHR30047">
    <property type="entry name" value="HIGH-AFFINITY CHOLINE TRANSPORT PROTEIN-RELATED"/>
    <property type="match status" value="1"/>
</dbReference>
<evidence type="ECO:0000256" key="7">
    <source>
        <dbReference type="ARBA" id="ARBA00023136"/>
    </source>
</evidence>
<protein>
    <submittedName>
        <fullName evidence="10">BCCT family transporter</fullName>
    </submittedName>
</protein>
<feature type="transmembrane region" description="Helical" evidence="8">
    <location>
        <begin position="268"/>
        <end position="288"/>
    </location>
</feature>
<evidence type="ECO:0000313" key="10">
    <source>
        <dbReference type="EMBL" id="HIV74876.1"/>
    </source>
</evidence>
<evidence type="ECO:0000256" key="5">
    <source>
        <dbReference type="ARBA" id="ARBA00022692"/>
    </source>
</evidence>
<dbReference type="Pfam" id="PF02028">
    <property type="entry name" value="BCCT"/>
    <property type="match status" value="1"/>
</dbReference>
<feature type="transmembrane region" description="Helical" evidence="8">
    <location>
        <begin position="197"/>
        <end position="218"/>
    </location>
</feature>
<dbReference type="PANTHER" id="PTHR30047:SF7">
    <property type="entry name" value="HIGH-AFFINITY CHOLINE TRANSPORT PROTEIN"/>
    <property type="match status" value="1"/>
</dbReference>
<feature type="transmembrane region" description="Helical" evidence="8">
    <location>
        <begin position="451"/>
        <end position="472"/>
    </location>
</feature>
<feature type="transmembrane region" description="Helical" evidence="8">
    <location>
        <begin position="96"/>
        <end position="117"/>
    </location>
</feature>
<dbReference type="EMBL" id="DXHX01000117">
    <property type="protein sequence ID" value="HIV74876.1"/>
    <property type="molecule type" value="Genomic_DNA"/>
</dbReference>
<keyword evidence="6 8" id="KW-1133">Transmembrane helix</keyword>
<comment type="similarity">
    <text evidence="2">Belongs to the BCCT transporter (TC 2.A.15) family.</text>
</comment>